<evidence type="ECO:0000256" key="2">
    <source>
        <dbReference type="ARBA" id="ARBA00022630"/>
    </source>
</evidence>
<dbReference type="SUPFAM" id="SSF51905">
    <property type="entry name" value="FAD/NAD(P)-binding domain"/>
    <property type="match status" value="1"/>
</dbReference>
<comment type="similarity">
    <text evidence="1">Belongs to the GMC oxidoreductase family.</text>
</comment>
<dbReference type="Pfam" id="PF01266">
    <property type="entry name" value="DAO"/>
    <property type="match status" value="1"/>
</dbReference>
<dbReference type="Gene3D" id="3.50.50.60">
    <property type="entry name" value="FAD/NAD(P)-binding domain"/>
    <property type="match status" value="2"/>
</dbReference>
<accession>A0ABT8GPS2</accession>
<keyword evidence="3" id="KW-0274">FAD</keyword>
<dbReference type="InterPro" id="IPR000172">
    <property type="entry name" value="GMC_OxRdtase_N"/>
</dbReference>
<dbReference type="SUPFAM" id="SSF54373">
    <property type="entry name" value="FAD-linked reductases, C-terminal domain"/>
    <property type="match status" value="1"/>
</dbReference>
<dbReference type="EMBL" id="JAUHTQ010000004">
    <property type="protein sequence ID" value="MDN4493408.1"/>
    <property type="molecule type" value="Genomic_DNA"/>
</dbReference>
<dbReference type="Pfam" id="PF00732">
    <property type="entry name" value="GMC_oxred_N"/>
    <property type="match status" value="1"/>
</dbReference>
<dbReference type="InterPro" id="IPR007867">
    <property type="entry name" value="GMC_OxRtase_C"/>
</dbReference>
<dbReference type="RefSeq" id="WP_301137717.1">
    <property type="nucleotide sequence ID" value="NZ_JAUHTQ010000004.1"/>
</dbReference>
<gene>
    <name evidence="8" type="ORF">QYB95_07660</name>
</gene>
<feature type="domain" description="Glucose-methanol-choline oxidoreductase N-terminal" evidence="5">
    <location>
        <begin position="221"/>
        <end position="329"/>
    </location>
</feature>
<keyword evidence="2" id="KW-0285">Flavoprotein</keyword>
<comment type="caution">
    <text evidence="8">The sequence shown here is derived from an EMBL/GenBank/DDBJ whole genome shotgun (WGS) entry which is preliminary data.</text>
</comment>
<dbReference type="Proteomes" id="UP001172743">
    <property type="component" value="Unassembled WGS sequence"/>
</dbReference>
<sequence>MVTTLPKTDVVVVGVGWTGGIVAAELSKKGYKVVGLERGKGRTTADYLMVHDELRYTKRHEMMQDLSKETITFRNHEKMRALPMRQHGAFVVGTGVGGSGAHWSGQNYRFLPYDFQIKTMTEERYGKNKLDSNYILQDWGITYDELEPYFDTFEKMAGISGEENPLGGFRSNPYPTGPMKTSPLLQTFKDATTNLGCHPYMVPSANLSEDYTNPDGISRAACQYCGFCSRYGCEYGAKADPAVTVVPTAEATGNFELRTHSQVVEILHTGNKATGVRYVDVQSGEEFIQPAEVVVVSSFTLNNTRLLLLSNMGTPYDSKTGRGVIGKNYAYQNNCGETVGLFDDRQFNLYMGAGSMGVAIDDFNGDNFDHTDLNFIHGGSIFLLQTGKGPIGFNPTKDGTKNWGKQFKEESIKYYSSQVAIDAQGANLGHRYHYLDLDPTYKDAWGMPLLRMTYDYEDQDREMAKFIGDQTEKIVKEMGATHTYTNREQGPFDIVPYQSTHNTGGVIMGSDPETSAINNYMQMWDFDNVFVPGASAFPHNGGYNPTGTIGALSYRAAEGIDKYLKNGGSLV</sequence>
<dbReference type="PANTHER" id="PTHR46056:SF12">
    <property type="entry name" value="LONG-CHAIN-ALCOHOL OXIDASE"/>
    <property type="match status" value="1"/>
</dbReference>
<evidence type="ECO:0000256" key="3">
    <source>
        <dbReference type="ARBA" id="ARBA00022827"/>
    </source>
</evidence>
<feature type="domain" description="FAD dependent oxidoreductase" evidence="6">
    <location>
        <begin position="9"/>
        <end position="94"/>
    </location>
</feature>
<proteinExistence type="inferred from homology"/>
<evidence type="ECO:0000313" key="8">
    <source>
        <dbReference type="EMBL" id="MDN4493408.1"/>
    </source>
</evidence>
<evidence type="ECO:0000259" key="7">
    <source>
        <dbReference type="Pfam" id="PF05199"/>
    </source>
</evidence>
<evidence type="ECO:0000259" key="6">
    <source>
        <dbReference type="Pfam" id="PF01266"/>
    </source>
</evidence>
<feature type="domain" description="Glucose-methanol-choline oxidoreductase C-terminal" evidence="7">
    <location>
        <begin position="438"/>
        <end position="552"/>
    </location>
</feature>
<evidence type="ECO:0000256" key="4">
    <source>
        <dbReference type="ARBA" id="ARBA00023002"/>
    </source>
</evidence>
<organism evidence="8 9">
    <name type="scientific">Ureibacillus aquaedulcis</name>
    <dbReference type="NCBI Taxonomy" id="3058421"/>
    <lineage>
        <taxon>Bacteria</taxon>
        <taxon>Bacillati</taxon>
        <taxon>Bacillota</taxon>
        <taxon>Bacilli</taxon>
        <taxon>Bacillales</taxon>
        <taxon>Caryophanaceae</taxon>
        <taxon>Ureibacillus</taxon>
    </lineage>
</organism>
<keyword evidence="4" id="KW-0560">Oxidoreductase</keyword>
<reference evidence="8" key="1">
    <citation type="submission" date="2023-07" db="EMBL/GenBank/DDBJ databases">
        <title>Ureibacillus sp. isolated from freshwater well.</title>
        <authorList>
            <person name="Kirdat K."/>
            <person name="Bhatt A."/>
            <person name="Teware R."/>
            <person name="Bhavsar Y."/>
            <person name="Yadav A."/>
        </authorList>
    </citation>
    <scope>NUCLEOTIDE SEQUENCE</scope>
    <source>
        <strain evidence="8">BA0131</strain>
    </source>
</reference>
<evidence type="ECO:0000256" key="1">
    <source>
        <dbReference type="ARBA" id="ARBA00010790"/>
    </source>
</evidence>
<dbReference type="Pfam" id="PF05199">
    <property type="entry name" value="GMC_oxred_C"/>
    <property type="match status" value="1"/>
</dbReference>
<dbReference type="InterPro" id="IPR036188">
    <property type="entry name" value="FAD/NAD-bd_sf"/>
</dbReference>
<evidence type="ECO:0000259" key="5">
    <source>
        <dbReference type="Pfam" id="PF00732"/>
    </source>
</evidence>
<keyword evidence="9" id="KW-1185">Reference proteome</keyword>
<dbReference type="PANTHER" id="PTHR46056">
    <property type="entry name" value="LONG-CHAIN-ALCOHOL OXIDASE"/>
    <property type="match status" value="1"/>
</dbReference>
<dbReference type="InterPro" id="IPR006076">
    <property type="entry name" value="FAD-dep_OxRdtase"/>
</dbReference>
<protein>
    <submittedName>
        <fullName evidence="8">GMC family oxidoreductase</fullName>
    </submittedName>
</protein>
<name>A0ABT8GPS2_9BACL</name>
<evidence type="ECO:0000313" key="9">
    <source>
        <dbReference type="Proteomes" id="UP001172743"/>
    </source>
</evidence>